<keyword evidence="1" id="KW-0472">Membrane</keyword>
<proteinExistence type="predicted"/>
<feature type="transmembrane region" description="Helical" evidence="1">
    <location>
        <begin position="65"/>
        <end position="91"/>
    </location>
</feature>
<dbReference type="EMBL" id="BSYO01000004">
    <property type="protein sequence ID" value="GMH03520.1"/>
    <property type="molecule type" value="Genomic_DNA"/>
</dbReference>
<protein>
    <submittedName>
        <fullName evidence="2">Uncharacterized protein</fullName>
    </submittedName>
</protein>
<evidence type="ECO:0000313" key="2">
    <source>
        <dbReference type="EMBL" id="GMH03520.1"/>
    </source>
</evidence>
<keyword evidence="3" id="KW-1185">Reference proteome</keyword>
<keyword evidence="1" id="KW-1133">Transmembrane helix</keyword>
<keyword evidence="1" id="KW-0812">Transmembrane</keyword>
<dbReference type="Proteomes" id="UP001279734">
    <property type="component" value="Unassembled WGS sequence"/>
</dbReference>
<dbReference type="AlphaFoldDB" id="A0AAD3S315"/>
<name>A0AAD3S315_NEPGR</name>
<reference evidence="2" key="1">
    <citation type="submission" date="2023-05" db="EMBL/GenBank/DDBJ databases">
        <title>Nepenthes gracilis genome sequencing.</title>
        <authorList>
            <person name="Fukushima K."/>
        </authorList>
    </citation>
    <scope>NUCLEOTIDE SEQUENCE</scope>
    <source>
        <strain evidence="2">SING2019-196</strain>
    </source>
</reference>
<evidence type="ECO:0000313" key="3">
    <source>
        <dbReference type="Proteomes" id="UP001279734"/>
    </source>
</evidence>
<accession>A0AAD3S315</accession>
<organism evidence="2 3">
    <name type="scientific">Nepenthes gracilis</name>
    <name type="common">Slender pitcher plant</name>
    <dbReference type="NCBI Taxonomy" id="150966"/>
    <lineage>
        <taxon>Eukaryota</taxon>
        <taxon>Viridiplantae</taxon>
        <taxon>Streptophyta</taxon>
        <taxon>Embryophyta</taxon>
        <taxon>Tracheophyta</taxon>
        <taxon>Spermatophyta</taxon>
        <taxon>Magnoliopsida</taxon>
        <taxon>eudicotyledons</taxon>
        <taxon>Gunneridae</taxon>
        <taxon>Pentapetalae</taxon>
        <taxon>Caryophyllales</taxon>
        <taxon>Nepenthaceae</taxon>
        <taxon>Nepenthes</taxon>
    </lineage>
</organism>
<comment type="caution">
    <text evidence="2">The sequence shown here is derived from an EMBL/GenBank/DDBJ whole genome shotgun (WGS) entry which is preliminary data.</text>
</comment>
<evidence type="ECO:0000256" key="1">
    <source>
        <dbReference type="SAM" id="Phobius"/>
    </source>
</evidence>
<gene>
    <name evidence="2" type="ORF">Nepgr_005359</name>
</gene>
<sequence>MVVDSILRGPGVCLRSWLPGLSDVAHCCSLCRFGSPPMLALTWCDDVDDFVPIGFSLLSWSGRLVLLPMPCGFAMLLGAVSMQATLFLLIVSMSRCGLTGYLPRC</sequence>